<evidence type="ECO:0000313" key="2">
    <source>
        <dbReference type="Proteomes" id="UP000014254"/>
    </source>
</evidence>
<dbReference type="eggNOG" id="ENOG502TA6Q">
    <property type="taxonomic scope" value="Eukaryota"/>
</dbReference>
<dbReference type="OrthoDB" id="2263081at2759"/>
<protein>
    <submittedName>
        <fullName evidence="1">Uncharacterized protein</fullName>
    </submittedName>
</protein>
<evidence type="ECO:0000313" key="1">
    <source>
        <dbReference type="EMBL" id="EPB83872.1"/>
    </source>
</evidence>
<organism evidence="1 2">
    <name type="scientific">Mucor circinelloides f. circinelloides (strain 1006PhL)</name>
    <name type="common">Mucormycosis agent</name>
    <name type="synonym">Calyptromyces circinelloides</name>
    <dbReference type="NCBI Taxonomy" id="1220926"/>
    <lineage>
        <taxon>Eukaryota</taxon>
        <taxon>Fungi</taxon>
        <taxon>Fungi incertae sedis</taxon>
        <taxon>Mucoromycota</taxon>
        <taxon>Mucoromycotina</taxon>
        <taxon>Mucoromycetes</taxon>
        <taxon>Mucorales</taxon>
        <taxon>Mucorineae</taxon>
        <taxon>Mucoraceae</taxon>
        <taxon>Mucor</taxon>
    </lineage>
</organism>
<dbReference type="VEuPathDB" id="FungiDB:HMPREF1544_09384"/>
<dbReference type="OMA" id="CEEFCCC"/>
<reference evidence="2" key="1">
    <citation type="submission" date="2013-05" db="EMBL/GenBank/DDBJ databases">
        <title>The Genome sequence of Mucor circinelloides f. circinelloides 1006PhL.</title>
        <authorList>
            <consortium name="The Broad Institute Genomics Platform"/>
            <person name="Cuomo C."/>
            <person name="Earl A."/>
            <person name="Findley K."/>
            <person name="Lee S.C."/>
            <person name="Walker B."/>
            <person name="Young S."/>
            <person name="Zeng Q."/>
            <person name="Gargeya S."/>
            <person name="Fitzgerald M."/>
            <person name="Haas B."/>
            <person name="Abouelleil A."/>
            <person name="Allen A.W."/>
            <person name="Alvarado L."/>
            <person name="Arachchi H.M."/>
            <person name="Berlin A.M."/>
            <person name="Chapman S.B."/>
            <person name="Gainer-Dewar J."/>
            <person name="Goldberg J."/>
            <person name="Griggs A."/>
            <person name="Gujja S."/>
            <person name="Hansen M."/>
            <person name="Howarth C."/>
            <person name="Imamovic A."/>
            <person name="Ireland A."/>
            <person name="Larimer J."/>
            <person name="McCowan C."/>
            <person name="Murphy C."/>
            <person name="Pearson M."/>
            <person name="Poon T.W."/>
            <person name="Priest M."/>
            <person name="Roberts A."/>
            <person name="Saif S."/>
            <person name="Shea T."/>
            <person name="Sisk P."/>
            <person name="Sykes S."/>
            <person name="Wortman J."/>
            <person name="Nusbaum C."/>
            <person name="Birren B."/>
        </authorList>
    </citation>
    <scope>NUCLEOTIDE SEQUENCE [LARGE SCALE GENOMIC DNA]</scope>
    <source>
        <strain evidence="2">1006PhL</strain>
    </source>
</reference>
<accession>S2J6J4</accession>
<gene>
    <name evidence="1" type="ORF">HMPREF1544_09384</name>
</gene>
<sequence length="180" mass="21098">MPFLNSIILEETDESIVYSMIDGSDAKKRKKPDFMLGIKDRKRELYYFYVEVKRPKVKSIYQEEDDYAKLLKQLKGSIDNQLKLGMKDPKSFGLLCEGFSCSLYKMTILEEGIYASSCLRRFQLVENLSMILNVVPATEVFIFLKEELQSLQDRYKSRSKKETKDLQKLIKPSFITKFNK</sequence>
<keyword evidence="2" id="KW-1185">Reference proteome</keyword>
<dbReference type="InParanoid" id="S2J6J4"/>
<name>S2J6J4_MUCC1</name>
<dbReference type="EMBL" id="KE124056">
    <property type="protein sequence ID" value="EPB83872.1"/>
    <property type="molecule type" value="Genomic_DNA"/>
</dbReference>
<proteinExistence type="predicted"/>
<dbReference type="Proteomes" id="UP000014254">
    <property type="component" value="Unassembled WGS sequence"/>
</dbReference>
<dbReference type="AlphaFoldDB" id="S2J6J4"/>